<proteinExistence type="predicted"/>
<gene>
    <name evidence="1" type="ORF">BDN72DRAFT_834200</name>
</gene>
<organism evidence="1 2">
    <name type="scientific">Pluteus cervinus</name>
    <dbReference type="NCBI Taxonomy" id="181527"/>
    <lineage>
        <taxon>Eukaryota</taxon>
        <taxon>Fungi</taxon>
        <taxon>Dikarya</taxon>
        <taxon>Basidiomycota</taxon>
        <taxon>Agaricomycotina</taxon>
        <taxon>Agaricomycetes</taxon>
        <taxon>Agaricomycetidae</taxon>
        <taxon>Agaricales</taxon>
        <taxon>Pluteineae</taxon>
        <taxon>Pluteaceae</taxon>
        <taxon>Pluteus</taxon>
    </lineage>
</organism>
<reference evidence="1 2" key="1">
    <citation type="journal article" date="2019" name="Nat. Ecol. Evol.">
        <title>Megaphylogeny resolves global patterns of mushroom evolution.</title>
        <authorList>
            <person name="Varga T."/>
            <person name="Krizsan K."/>
            <person name="Foldi C."/>
            <person name="Dima B."/>
            <person name="Sanchez-Garcia M."/>
            <person name="Sanchez-Ramirez S."/>
            <person name="Szollosi G.J."/>
            <person name="Szarkandi J.G."/>
            <person name="Papp V."/>
            <person name="Albert L."/>
            <person name="Andreopoulos W."/>
            <person name="Angelini C."/>
            <person name="Antonin V."/>
            <person name="Barry K.W."/>
            <person name="Bougher N.L."/>
            <person name="Buchanan P."/>
            <person name="Buyck B."/>
            <person name="Bense V."/>
            <person name="Catcheside P."/>
            <person name="Chovatia M."/>
            <person name="Cooper J."/>
            <person name="Damon W."/>
            <person name="Desjardin D."/>
            <person name="Finy P."/>
            <person name="Geml J."/>
            <person name="Haridas S."/>
            <person name="Hughes K."/>
            <person name="Justo A."/>
            <person name="Karasinski D."/>
            <person name="Kautmanova I."/>
            <person name="Kiss B."/>
            <person name="Kocsube S."/>
            <person name="Kotiranta H."/>
            <person name="LaButti K.M."/>
            <person name="Lechner B.E."/>
            <person name="Liimatainen K."/>
            <person name="Lipzen A."/>
            <person name="Lukacs Z."/>
            <person name="Mihaltcheva S."/>
            <person name="Morgado L.N."/>
            <person name="Niskanen T."/>
            <person name="Noordeloos M.E."/>
            <person name="Ohm R.A."/>
            <person name="Ortiz-Santana B."/>
            <person name="Ovrebo C."/>
            <person name="Racz N."/>
            <person name="Riley R."/>
            <person name="Savchenko A."/>
            <person name="Shiryaev A."/>
            <person name="Soop K."/>
            <person name="Spirin V."/>
            <person name="Szebenyi C."/>
            <person name="Tomsovsky M."/>
            <person name="Tulloss R.E."/>
            <person name="Uehling J."/>
            <person name="Grigoriev I.V."/>
            <person name="Vagvolgyi C."/>
            <person name="Papp T."/>
            <person name="Martin F.M."/>
            <person name="Miettinen O."/>
            <person name="Hibbett D.S."/>
            <person name="Nagy L.G."/>
        </authorList>
    </citation>
    <scope>NUCLEOTIDE SEQUENCE [LARGE SCALE GENOMIC DNA]</scope>
    <source>
        <strain evidence="1 2">NL-1719</strain>
    </source>
</reference>
<dbReference type="EMBL" id="ML208272">
    <property type="protein sequence ID" value="TFK73867.1"/>
    <property type="molecule type" value="Genomic_DNA"/>
</dbReference>
<evidence type="ECO:0000313" key="1">
    <source>
        <dbReference type="EMBL" id="TFK73867.1"/>
    </source>
</evidence>
<dbReference type="Proteomes" id="UP000308600">
    <property type="component" value="Unassembled WGS sequence"/>
</dbReference>
<evidence type="ECO:0000313" key="2">
    <source>
        <dbReference type="Proteomes" id="UP000308600"/>
    </source>
</evidence>
<sequence>MCDAPRLPLELEREIFTVALRQQPRDARNLFLVARRVAEWLNPVFYGVVSAYTGKEWPPSLSLSQIEPYAYHVRHLNCSQSLAVPLLQCCPNISNLAVWTYISRRDFENVLKLPIRRLSIKITKFFKVSRASLTFWSRITHLDVSNRHSWDARGILPHFRALTHLAMFADLSAGLVEDCLLYGKGVKALLLLSDETGGGKLLEVNPSSDEDLRIIRVVFGYLYIEDWQEGAWGRMDMWAFADEVIKRRQKAFEYST</sequence>
<name>A0ACD3BA37_9AGAR</name>
<protein>
    <submittedName>
        <fullName evidence="1">Uncharacterized protein</fullName>
    </submittedName>
</protein>
<keyword evidence="2" id="KW-1185">Reference proteome</keyword>
<accession>A0ACD3BA37</accession>